<keyword evidence="2" id="KW-1185">Reference proteome</keyword>
<protein>
    <submittedName>
        <fullName evidence="1">Uncharacterized protein</fullName>
    </submittedName>
</protein>
<dbReference type="EMBL" id="KZ772747">
    <property type="protein sequence ID" value="PTQ34905.1"/>
    <property type="molecule type" value="Genomic_DNA"/>
</dbReference>
<sequence length="85" mass="10106">MTDIQTERTEAQELFAASRYVNVTCPREWLQFDPWIAMMIHQSFGLEFLIWLDQFDEKSLGWLSIPGVTHRSLKARRQSTESHRH</sequence>
<accession>A0A2R6WM32</accession>
<evidence type="ECO:0000313" key="1">
    <source>
        <dbReference type="EMBL" id="PTQ34905.1"/>
    </source>
</evidence>
<reference evidence="2" key="1">
    <citation type="journal article" date="2017" name="Cell">
        <title>Insights into land plant evolution garnered from the Marchantia polymorpha genome.</title>
        <authorList>
            <person name="Bowman J.L."/>
            <person name="Kohchi T."/>
            <person name="Yamato K.T."/>
            <person name="Jenkins J."/>
            <person name="Shu S."/>
            <person name="Ishizaki K."/>
            <person name="Yamaoka S."/>
            <person name="Nishihama R."/>
            <person name="Nakamura Y."/>
            <person name="Berger F."/>
            <person name="Adam C."/>
            <person name="Aki S.S."/>
            <person name="Althoff F."/>
            <person name="Araki T."/>
            <person name="Arteaga-Vazquez M.A."/>
            <person name="Balasubrmanian S."/>
            <person name="Barry K."/>
            <person name="Bauer D."/>
            <person name="Boehm C.R."/>
            <person name="Briginshaw L."/>
            <person name="Caballero-Perez J."/>
            <person name="Catarino B."/>
            <person name="Chen F."/>
            <person name="Chiyoda S."/>
            <person name="Chovatia M."/>
            <person name="Davies K.M."/>
            <person name="Delmans M."/>
            <person name="Demura T."/>
            <person name="Dierschke T."/>
            <person name="Dolan L."/>
            <person name="Dorantes-Acosta A.E."/>
            <person name="Eklund D.M."/>
            <person name="Florent S.N."/>
            <person name="Flores-Sandoval E."/>
            <person name="Fujiyama A."/>
            <person name="Fukuzawa H."/>
            <person name="Galik B."/>
            <person name="Grimanelli D."/>
            <person name="Grimwood J."/>
            <person name="Grossniklaus U."/>
            <person name="Hamada T."/>
            <person name="Haseloff J."/>
            <person name="Hetherington A.J."/>
            <person name="Higo A."/>
            <person name="Hirakawa Y."/>
            <person name="Hundley H.N."/>
            <person name="Ikeda Y."/>
            <person name="Inoue K."/>
            <person name="Inoue S.I."/>
            <person name="Ishida S."/>
            <person name="Jia Q."/>
            <person name="Kakita M."/>
            <person name="Kanazawa T."/>
            <person name="Kawai Y."/>
            <person name="Kawashima T."/>
            <person name="Kennedy M."/>
            <person name="Kinose K."/>
            <person name="Kinoshita T."/>
            <person name="Kohara Y."/>
            <person name="Koide E."/>
            <person name="Komatsu K."/>
            <person name="Kopischke S."/>
            <person name="Kubo M."/>
            <person name="Kyozuka J."/>
            <person name="Lagercrantz U."/>
            <person name="Lin S.S."/>
            <person name="Lindquist E."/>
            <person name="Lipzen A.M."/>
            <person name="Lu C.W."/>
            <person name="De Luna E."/>
            <person name="Martienssen R.A."/>
            <person name="Minamino N."/>
            <person name="Mizutani M."/>
            <person name="Mizutani M."/>
            <person name="Mochizuki N."/>
            <person name="Monte I."/>
            <person name="Mosher R."/>
            <person name="Nagasaki H."/>
            <person name="Nakagami H."/>
            <person name="Naramoto S."/>
            <person name="Nishitani K."/>
            <person name="Ohtani M."/>
            <person name="Okamoto T."/>
            <person name="Okumura M."/>
            <person name="Phillips J."/>
            <person name="Pollak B."/>
            <person name="Reinders A."/>
            <person name="Rovekamp M."/>
            <person name="Sano R."/>
            <person name="Sawa S."/>
            <person name="Schmid M.W."/>
            <person name="Shirakawa M."/>
            <person name="Solano R."/>
            <person name="Spunde A."/>
            <person name="Suetsugu N."/>
            <person name="Sugano S."/>
            <person name="Sugiyama A."/>
            <person name="Sun R."/>
            <person name="Suzuki Y."/>
            <person name="Takenaka M."/>
            <person name="Takezawa D."/>
            <person name="Tomogane H."/>
            <person name="Tsuzuki M."/>
            <person name="Ueda T."/>
            <person name="Umeda M."/>
            <person name="Ward J.M."/>
            <person name="Watanabe Y."/>
            <person name="Yazaki K."/>
            <person name="Yokoyama R."/>
            <person name="Yoshitake Y."/>
            <person name="Yotsui I."/>
            <person name="Zachgo S."/>
            <person name="Schmutz J."/>
        </authorList>
    </citation>
    <scope>NUCLEOTIDE SEQUENCE [LARGE SCALE GENOMIC DNA]</scope>
    <source>
        <strain evidence="2">Tak-1</strain>
    </source>
</reference>
<evidence type="ECO:0000313" key="2">
    <source>
        <dbReference type="Proteomes" id="UP000244005"/>
    </source>
</evidence>
<name>A0A2R6WM32_MARPO</name>
<gene>
    <name evidence="1" type="ORF">MARPO_0075s0029</name>
</gene>
<dbReference type="Proteomes" id="UP000244005">
    <property type="component" value="Unassembled WGS sequence"/>
</dbReference>
<dbReference type="AlphaFoldDB" id="A0A2R6WM32"/>
<dbReference type="Gramene" id="Mp2g02660.1">
    <property type="protein sequence ID" value="Mp2g02660.1.cds1"/>
    <property type="gene ID" value="Mp2g02660"/>
</dbReference>
<organism evidence="1 2">
    <name type="scientific">Marchantia polymorpha</name>
    <name type="common">Common liverwort</name>
    <name type="synonym">Marchantia aquatica</name>
    <dbReference type="NCBI Taxonomy" id="3197"/>
    <lineage>
        <taxon>Eukaryota</taxon>
        <taxon>Viridiplantae</taxon>
        <taxon>Streptophyta</taxon>
        <taxon>Embryophyta</taxon>
        <taxon>Marchantiophyta</taxon>
        <taxon>Marchantiopsida</taxon>
        <taxon>Marchantiidae</taxon>
        <taxon>Marchantiales</taxon>
        <taxon>Marchantiaceae</taxon>
        <taxon>Marchantia</taxon>
    </lineage>
</organism>
<proteinExistence type="predicted"/>